<evidence type="ECO:0000313" key="2">
    <source>
        <dbReference type="EMBL" id="CAJ1946088.1"/>
    </source>
</evidence>
<dbReference type="EMBL" id="CAKOGP040001580">
    <property type="protein sequence ID" value="CAJ1946088.1"/>
    <property type="molecule type" value="Genomic_DNA"/>
</dbReference>
<feature type="compositionally biased region" description="Basic and acidic residues" evidence="1">
    <location>
        <begin position="1"/>
        <end position="11"/>
    </location>
</feature>
<feature type="region of interest" description="Disordered" evidence="1">
    <location>
        <begin position="1"/>
        <end position="32"/>
    </location>
</feature>
<dbReference type="Proteomes" id="UP001295423">
    <property type="component" value="Unassembled WGS sequence"/>
</dbReference>
<comment type="caution">
    <text evidence="2">The sequence shown here is derived from an EMBL/GenBank/DDBJ whole genome shotgun (WGS) entry which is preliminary data.</text>
</comment>
<sequence length="182" mass="20872">MGFSHEDKMRVLSDPVRQASRTNSDDDNSPILCPISLHENRRSSKKRVRWDRVHKREFSLIVGDHPLCHDGLPVSFGWQYSDCRPDSLVNASERIQSYVFPRRMSYDERRQLLFSGGLSADQVKSDEIDLIVRTLSEVWDTSGMANMDGADPLAEIEFFGDDDMPINMDIDLGDISNFEWSD</sequence>
<reference evidence="2" key="1">
    <citation type="submission" date="2023-08" db="EMBL/GenBank/DDBJ databases">
        <authorList>
            <person name="Audoor S."/>
            <person name="Bilcke G."/>
        </authorList>
    </citation>
    <scope>NUCLEOTIDE SEQUENCE</scope>
</reference>
<gene>
    <name evidence="2" type="ORF">CYCCA115_LOCUS10229</name>
</gene>
<accession>A0AAD2CYY5</accession>
<name>A0AAD2CYY5_9STRA</name>
<organism evidence="2 3">
    <name type="scientific">Cylindrotheca closterium</name>
    <dbReference type="NCBI Taxonomy" id="2856"/>
    <lineage>
        <taxon>Eukaryota</taxon>
        <taxon>Sar</taxon>
        <taxon>Stramenopiles</taxon>
        <taxon>Ochrophyta</taxon>
        <taxon>Bacillariophyta</taxon>
        <taxon>Bacillariophyceae</taxon>
        <taxon>Bacillariophycidae</taxon>
        <taxon>Bacillariales</taxon>
        <taxon>Bacillariaceae</taxon>
        <taxon>Cylindrotheca</taxon>
    </lineage>
</organism>
<evidence type="ECO:0000256" key="1">
    <source>
        <dbReference type="SAM" id="MobiDB-lite"/>
    </source>
</evidence>
<protein>
    <submittedName>
        <fullName evidence="2">Uncharacterized protein</fullName>
    </submittedName>
</protein>
<evidence type="ECO:0000313" key="3">
    <source>
        <dbReference type="Proteomes" id="UP001295423"/>
    </source>
</evidence>
<proteinExistence type="predicted"/>
<dbReference type="AlphaFoldDB" id="A0AAD2CYY5"/>
<keyword evidence="3" id="KW-1185">Reference proteome</keyword>